<gene>
    <name evidence="1" type="ORF">D915_010002</name>
</gene>
<dbReference type="Proteomes" id="UP000230066">
    <property type="component" value="Unassembled WGS sequence"/>
</dbReference>
<sequence>MVSGREIRLPSDLAISVSAPDPLISTEFAWKLKRKSGHAHLLARERLKSAFRHQKEYYDQWVAGKPLQPGKQVFLHNPITPSGRPAKLHREWTGPYTVLEVFNDATCRIAPTDHVDVRPMTMHFIRLKPATRAGAFQEESRRDTSITVPDVAGEIEVHTGS</sequence>
<comment type="caution">
    <text evidence="1">The sequence shown here is derived from an EMBL/GenBank/DDBJ whole genome shotgun (WGS) entry which is preliminary data.</text>
</comment>
<evidence type="ECO:0000313" key="1">
    <source>
        <dbReference type="EMBL" id="THD19304.1"/>
    </source>
</evidence>
<dbReference type="AlphaFoldDB" id="A0A4E0QY60"/>
<reference evidence="1" key="1">
    <citation type="submission" date="2019-03" db="EMBL/GenBank/DDBJ databases">
        <title>Improved annotation for the trematode Fasciola hepatica.</title>
        <authorList>
            <person name="Choi Y.-J."/>
            <person name="Martin J."/>
            <person name="Mitreva M."/>
        </authorList>
    </citation>
    <scope>NUCLEOTIDE SEQUENCE [LARGE SCALE GENOMIC DNA]</scope>
</reference>
<keyword evidence="2" id="KW-1185">Reference proteome</keyword>
<dbReference type="Gene3D" id="2.30.30.850">
    <property type="match status" value="1"/>
</dbReference>
<organism evidence="1 2">
    <name type="scientific">Fasciola hepatica</name>
    <name type="common">Liver fluke</name>
    <dbReference type="NCBI Taxonomy" id="6192"/>
    <lineage>
        <taxon>Eukaryota</taxon>
        <taxon>Metazoa</taxon>
        <taxon>Spiralia</taxon>
        <taxon>Lophotrochozoa</taxon>
        <taxon>Platyhelminthes</taxon>
        <taxon>Trematoda</taxon>
        <taxon>Digenea</taxon>
        <taxon>Plagiorchiida</taxon>
        <taxon>Echinostomata</taxon>
        <taxon>Echinostomatoidea</taxon>
        <taxon>Fasciolidae</taxon>
        <taxon>Fasciola</taxon>
    </lineage>
</organism>
<name>A0A4E0QY60_FASHE</name>
<protein>
    <submittedName>
        <fullName evidence="1">Uncharacterized protein</fullName>
    </submittedName>
</protein>
<accession>A0A4E0QY60</accession>
<dbReference type="EMBL" id="JXXN02006756">
    <property type="protein sequence ID" value="THD19304.1"/>
    <property type="molecule type" value="Genomic_DNA"/>
</dbReference>
<evidence type="ECO:0000313" key="2">
    <source>
        <dbReference type="Proteomes" id="UP000230066"/>
    </source>
</evidence>
<proteinExistence type="predicted"/>